<evidence type="ECO:0000256" key="5">
    <source>
        <dbReference type="ARBA" id="ARBA00022989"/>
    </source>
</evidence>
<dbReference type="EMBL" id="FMZB01000007">
    <property type="protein sequence ID" value="SDD15102.1"/>
    <property type="molecule type" value="Genomic_DNA"/>
</dbReference>
<feature type="transmembrane region" description="Helical" evidence="7">
    <location>
        <begin position="349"/>
        <end position="369"/>
    </location>
</feature>
<dbReference type="InterPro" id="IPR010290">
    <property type="entry name" value="TM_effector"/>
</dbReference>
<keyword evidence="4 7" id="KW-0812">Transmembrane</keyword>
<evidence type="ECO:0000313" key="9">
    <source>
        <dbReference type="Proteomes" id="UP000198666"/>
    </source>
</evidence>
<evidence type="ECO:0000256" key="3">
    <source>
        <dbReference type="ARBA" id="ARBA00022475"/>
    </source>
</evidence>
<dbReference type="PANTHER" id="PTHR23513">
    <property type="entry name" value="INTEGRAL MEMBRANE EFFLUX PROTEIN-RELATED"/>
    <property type="match status" value="1"/>
</dbReference>
<dbReference type="RefSeq" id="WP_093727697.1">
    <property type="nucleotide sequence ID" value="NZ_FMZB01000007.1"/>
</dbReference>
<dbReference type="CDD" id="cd06173">
    <property type="entry name" value="MFS_MefA_like"/>
    <property type="match status" value="1"/>
</dbReference>
<feature type="transmembrane region" description="Helical" evidence="7">
    <location>
        <begin position="266"/>
        <end position="286"/>
    </location>
</feature>
<evidence type="ECO:0000256" key="1">
    <source>
        <dbReference type="ARBA" id="ARBA00004651"/>
    </source>
</evidence>
<reference evidence="9" key="1">
    <citation type="submission" date="2016-10" db="EMBL/GenBank/DDBJ databases">
        <authorList>
            <person name="Varghese N."/>
            <person name="Submissions S."/>
        </authorList>
    </citation>
    <scope>NUCLEOTIDE SEQUENCE [LARGE SCALE GENOMIC DNA]</scope>
    <source>
        <strain evidence="9">DSM 21620</strain>
    </source>
</reference>
<evidence type="ECO:0000256" key="6">
    <source>
        <dbReference type="ARBA" id="ARBA00023136"/>
    </source>
</evidence>
<dbReference type="STRING" id="361279.SAMN05421663_10780"/>
<evidence type="ECO:0000256" key="2">
    <source>
        <dbReference type="ARBA" id="ARBA00022448"/>
    </source>
</evidence>
<evidence type="ECO:0000313" key="8">
    <source>
        <dbReference type="EMBL" id="SDD15102.1"/>
    </source>
</evidence>
<keyword evidence="2" id="KW-0813">Transport</keyword>
<dbReference type="SUPFAM" id="SSF103473">
    <property type="entry name" value="MFS general substrate transporter"/>
    <property type="match status" value="1"/>
</dbReference>
<gene>
    <name evidence="8" type="ORF">SAMN05421663_10780</name>
</gene>
<evidence type="ECO:0000256" key="4">
    <source>
        <dbReference type="ARBA" id="ARBA00022692"/>
    </source>
</evidence>
<feature type="transmembrane region" description="Helical" evidence="7">
    <location>
        <begin position="51"/>
        <end position="70"/>
    </location>
</feature>
<proteinExistence type="predicted"/>
<keyword evidence="3" id="KW-1003">Cell membrane</keyword>
<name>A0A1G6SDZ5_9BACI</name>
<feature type="transmembrane region" description="Helical" evidence="7">
    <location>
        <begin position="180"/>
        <end position="198"/>
    </location>
</feature>
<feature type="transmembrane region" description="Helical" evidence="7">
    <location>
        <begin position="231"/>
        <end position="254"/>
    </location>
</feature>
<keyword evidence="6 7" id="KW-0472">Membrane</keyword>
<dbReference type="OrthoDB" id="3613552at2"/>
<protein>
    <submittedName>
        <fullName evidence="8">Transmembrane secretion effector</fullName>
    </submittedName>
</protein>
<dbReference type="Pfam" id="PF05977">
    <property type="entry name" value="MFS_3"/>
    <property type="match status" value="1"/>
</dbReference>
<dbReference type="GO" id="GO:0005886">
    <property type="term" value="C:plasma membrane"/>
    <property type="evidence" value="ECO:0007669"/>
    <property type="project" value="UniProtKB-SubCell"/>
</dbReference>
<feature type="transmembrane region" description="Helical" evidence="7">
    <location>
        <begin position="293"/>
        <end position="310"/>
    </location>
</feature>
<sequence>MAEEVMVSKWQLFRNRNFRLVFISMLFSAPGYYVYLMGAEWLMLSITENRFYFGMLFFAASVPRLLFIIIGGITADRISKKLILLTSDASRAILVGIVIVLLLTDMLQPWHLLVLSALFGVSDAFSYPAASSLLPEVLKPENLQQGNAMVQMTNMVSPIVGPAIGGSLIVLGGFPAVFTLAIVMLCAATFSISLLRTISTQKELAEIKQSPLEDVKAGFNYVKHNPLIRTIMIVSFFINFFLTGPVSLSVALLAKDVFETNALGLTILEGTLGIGSLAAALSLVLLKNLKNPGHTVIFSLITMSAFFILYGAAIHFWSSAAAIFAIGICLQLTNIPISTMLQQTTDRRMIGRVMSIMALASTGLIPVSYMVTSALLGIGVSIQVLCITGGISVMVTGILCLRNKQLTSFNSYNKEKHQEMV</sequence>
<dbReference type="AlphaFoldDB" id="A0A1G6SDZ5"/>
<dbReference type="InterPro" id="IPR036259">
    <property type="entry name" value="MFS_trans_sf"/>
</dbReference>
<dbReference type="PANTHER" id="PTHR23513:SF6">
    <property type="entry name" value="MAJOR FACILITATOR SUPERFAMILY ASSOCIATED DOMAIN-CONTAINING PROTEIN"/>
    <property type="match status" value="1"/>
</dbReference>
<accession>A0A1G6SDZ5</accession>
<keyword evidence="5 7" id="KW-1133">Transmembrane helix</keyword>
<keyword evidence="9" id="KW-1185">Reference proteome</keyword>
<evidence type="ECO:0000256" key="7">
    <source>
        <dbReference type="SAM" id="Phobius"/>
    </source>
</evidence>
<feature type="transmembrane region" description="Helical" evidence="7">
    <location>
        <begin position="316"/>
        <end position="337"/>
    </location>
</feature>
<feature type="transmembrane region" description="Helical" evidence="7">
    <location>
        <begin position="82"/>
        <end position="104"/>
    </location>
</feature>
<feature type="transmembrane region" description="Helical" evidence="7">
    <location>
        <begin position="375"/>
        <end position="401"/>
    </location>
</feature>
<organism evidence="8 9">
    <name type="scientific">Terribacillus halophilus</name>
    <dbReference type="NCBI Taxonomy" id="361279"/>
    <lineage>
        <taxon>Bacteria</taxon>
        <taxon>Bacillati</taxon>
        <taxon>Bacillota</taxon>
        <taxon>Bacilli</taxon>
        <taxon>Bacillales</taxon>
        <taxon>Bacillaceae</taxon>
        <taxon>Terribacillus</taxon>
    </lineage>
</organism>
<feature type="transmembrane region" description="Helical" evidence="7">
    <location>
        <begin position="20"/>
        <end position="39"/>
    </location>
</feature>
<comment type="subcellular location">
    <subcellularLocation>
        <location evidence="1">Cell membrane</location>
        <topology evidence="1">Multi-pass membrane protein</topology>
    </subcellularLocation>
</comment>
<dbReference type="Proteomes" id="UP000198666">
    <property type="component" value="Unassembled WGS sequence"/>
</dbReference>
<dbReference type="Gene3D" id="1.20.1250.20">
    <property type="entry name" value="MFS general substrate transporter like domains"/>
    <property type="match status" value="1"/>
</dbReference>